<keyword evidence="3" id="KW-1185">Reference proteome</keyword>
<dbReference type="InterPro" id="IPR036890">
    <property type="entry name" value="HATPase_C_sf"/>
</dbReference>
<sequence>MAGIIFLLITGAVIVILLARKRKIEGDLKAVRYENELNRVELASLRAQMNPHFIFNCLNSIRLLTEKHESEAASAYLGKFSKLIRNNLEQARSDRNSLRFEIQTLQLYLEMESLRIKDKVRWTITHDEAMDLDFLEIPSMFLQPYVENAIWHGLMHRDTPGELSIRFEEDTDKELLRIVIEDNGIGRAASAVINQQRSKQHQSLATRINEERVSRMNKKDNDEETQVVITDLFDNHGNAAGTRVFIQMPL</sequence>
<organism evidence="2 3">
    <name type="scientific">Rurimicrobium arvi</name>
    <dbReference type="NCBI Taxonomy" id="2049916"/>
    <lineage>
        <taxon>Bacteria</taxon>
        <taxon>Pseudomonadati</taxon>
        <taxon>Bacteroidota</taxon>
        <taxon>Chitinophagia</taxon>
        <taxon>Chitinophagales</taxon>
        <taxon>Chitinophagaceae</taxon>
        <taxon>Rurimicrobium</taxon>
    </lineage>
</organism>
<dbReference type="SUPFAM" id="SSF55874">
    <property type="entry name" value="ATPase domain of HSP90 chaperone/DNA topoisomerase II/histidine kinase"/>
    <property type="match status" value="1"/>
</dbReference>
<reference evidence="3" key="1">
    <citation type="journal article" date="2019" name="Int. J. Syst. Evol. Microbiol.">
        <title>The Global Catalogue of Microorganisms (GCM) 10K type strain sequencing project: providing services to taxonomists for standard genome sequencing and annotation.</title>
        <authorList>
            <consortium name="The Broad Institute Genomics Platform"/>
            <consortium name="The Broad Institute Genome Sequencing Center for Infectious Disease"/>
            <person name="Wu L."/>
            <person name="Ma J."/>
        </authorList>
    </citation>
    <scope>NUCLEOTIDE SEQUENCE [LARGE SCALE GENOMIC DNA]</scope>
    <source>
        <strain evidence="3">JCM 31921</strain>
    </source>
</reference>
<protein>
    <recommendedName>
        <fullName evidence="1">Signal transduction histidine kinase internal region domain-containing protein</fullName>
    </recommendedName>
</protein>
<name>A0ABP8MZL4_9BACT</name>
<accession>A0ABP8MZL4</accession>
<evidence type="ECO:0000259" key="1">
    <source>
        <dbReference type="Pfam" id="PF06580"/>
    </source>
</evidence>
<dbReference type="EMBL" id="BAABEZ010000022">
    <property type="protein sequence ID" value="GAA4457394.1"/>
    <property type="molecule type" value="Genomic_DNA"/>
</dbReference>
<dbReference type="PANTHER" id="PTHR34220">
    <property type="entry name" value="SENSOR HISTIDINE KINASE YPDA"/>
    <property type="match status" value="1"/>
</dbReference>
<dbReference type="InterPro" id="IPR050640">
    <property type="entry name" value="Bact_2-comp_sensor_kinase"/>
</dbReference>
<feature type="domain" description="Signal transduction histidine kinase internal region" evidence="1">
    <location>
        <begin position="41"/>
        <end position="119"/>
    </location>
</feature>
<dbReference type="Gene3D" id="3.30.565.10">
    <property type="entry name" value="Histidine kinase-like ATPase, C-terminal domain"/>
    <property type="match status" value="1"/>
</dbReference>
<comment type="caution">
    <text evidence="2">The sequence shown here is derived from an EMBL/GenBank/DDBJ whole genome shotgun (WGS) entry which is preliminary data.</text>
</comment>
<dbReference type="PANTHER" id="PTHR34220:SF7">
    <property type="entry name" value="SENSOR HISTIDINE KINASE YPDA"/>
    <property type="match status" value="1"/>
</dbReference>
<gene>
    <name evidence="2" type="ORF">GCM10023092_24180</name>
</gene>
<dbReference type="Proteomes" id="UP001501410">
    <property type="component" value="Unassembled WGS sequence"/>
</dbReference>
<dbReference type="InterPro" id="IPR010559">
    <property type="entry name" value="Sig_transdc_His_kin_internal"/>
</dbReference>
<dbReference type="Pfam" id="PF06580">
    <property type="entry name" value="His_kinase"/>
    <property type="match status" value="1"/>
</dbReference>
<evidence type="ECO:0000313" key="2">
    <source>
        <dbReference type="EMBL" id="GAA4457394.1"/>
    </source>
</evidence>
<proteinExistence type="predicted"/>
<evidence type="ECO:0000313" key="3">
    <source>
        <dbReference type="Proteomes" id="UP001501410"/>
    </source>
</evidence>